<comment type="caution">
    <text evidence="1">The sequence shown here is derived from an EMBL/GenBank/DDBJ whole genome shotgun (WGS) entry which is preliminary data.</text>
</comment>
<sequence length="113" mass="12445">MTFSRVKIFVTTEIKALSQPFLFSHKIKSASTSVTLLDRVLACSDVSKRKARATRISKDIQSTAADNDSLALAQIFSSLSASGRRCFFLCRAVALMSSITRRFFTTVAVCMLP</sequence>
<protein>
    <submittedName>
        <fullName evidence="1">Uncharacterized protein</fullName>
    </submittedName>
</protein>
<reference evidence="1 2" key="1">
    <citation type="journal article" date="2022" name="bioRxiv">
        <title>The genome of the oomycete Peronosclerospora sorghi, a cosmopolitan pathogen of maize and sorghum, is inflated with dispersed pseudogenes.</title>
        <authorList>
            <person name="Fletcher K."/>
            <person name="Martin F."/>
            <person name="Isakeit T."/>
            <person name="Cavanaugh K."/>
            <person name="Magill C."/>
            <person name="Michelmore R."/>
        </authorList>
    </citation>
    <scope>NUCLEOTIDE SEQUENCE [LARGE SCALE GENOMIC DNA]</scope>
    <source>
        <strain evidence="1">P6</strain>
    </source>
</reference>
<keyword evidence="2" id="KW-1185">Reference proteome</keyword>
<gene>
    <name evidence="1" type="ORF">PsorP6_010056</name>
</gene>
<proteinExistence type="predicted"/>
<evidence type="ECO:0000313" key="1">
    <source>
        <dbReference type="EMBL" id="KAI9909768.1"/>
    </source>
</evidence>
<dbReference type="EMBL" id="CM047585">
    <property type="protein sequence ID" value="KAI9909768.1"/>
    <property type="molecule type" value="Genomic_DNA"/>
</dbReference>
<dbReference type="Proteomes" id="UP001163321">
    <property type="component" value="Chromosome 6"/>
</dbReference>
<organism evidence="1 2">
    <name type="scientific">Peronosclerospora sorghi</name>
    <dbReference type="NCBI Taxonomy" id="230839"/>
    <lineage>
        <taxon>Eukaryota</taxon>
        <taxon>Sar</taxon>
        <taxon>Stramenopiles</taxon>
        <taxon>Oomycota</taxon>
        <taxon>Peronosporomycetes</taxon>
        <taxon>Peronosporales</taxon>
        <taxon>Peronosporaceae</taxon>
        <taxon>Peronosclerospora</taxon>
    </lineage>
</organism>
<evidence type="ECO:0000313" key="2">
    <source>
        <dbReference type="Proteomes" id="UP001163321"/>
    </source>
</evidence>
<accession>A0ACC0VVJ8</accession>
<name>A0ACC0VVJ8_9STRA</name>